<feature type="transmembrane region" description="Helical" evidence="1">
    <location>
        <begin position="279"/>
        <end position="297"/>
    </location>
</feature>
<feature type="transmembrane region" description="Helical" evidence="1">
    <location>
        <begin position="222"/>
        <end position="241"/>
    </location>
</feature>
<dbReference type="Proteomes" id="UP000295633">
    <property type="component" value="Unassembled WGS sequence"/>
</dbReference>
<protein>
    <submittedName>
        <fullName evidence="2">Uncharacterized protein</fullName>
    </submittedName>
</protein>
<feature type="transmembrane region" description="Helical" evidence="1">
    <location>
        <begin position="65"/>
        <end position="87"/>
    </location>
</feature>
<feature type="transmembrane region" description="Helical" evidence="1">
    <location>
        <begin position="170"/>
        <end position="190"/>
    </location>
</feature>
<reference evidence="2 3" key="1">
    <citation type="submission" date="2019-03" db="EMBL/GenBank/DDBJ databases">
        <title>Genome Sequencing and Assembly of Various Microbes Isolated from Partially Reclaimed Soil and Acid Mine Drainage (AMD) Site.</title>
        <authorList>
            <person name="Steinbock B."/>
            <person name="Bechtold R."/>
            <person name="Sevigny J.L."/>
            <person name="Thomas D."/>
            <person name="Cuthill L.R."/>
            <person name="Aveiro Johannsen E.J."/>
            <person name="Thomas K."/>
            <person name="Ghosh A."/>
        </authorList>
    </citation>
    <scope>NUCLEOTIDE SEQUENCE [LARGE SCALE GENOMIC DNA]</scope>
    <source>
        <strain evidence="2 3">F-B2</strain>
    </source>
</reference>
<feature type="transmembrane region" description="Helical" evidence="1">
    <location>
        <begin position="373"/>
        <end position="394"/>
    </location>
</feature>
<keyword evidence="1" id="KW-1133">Transmembrane helix</keyword>
<evidence type="ECO:0000313" key="2">
    <source>
        <dbReference type="EMBL" id="TDL43979.1"/>
    </source>
</evidence>
<organism evidence="2 3">
    <name type="scientific">Microbacterium oleivorans</name>
    <dbReference type="NCBI Taxonomy" id="273677"/>
    <lineage>
        <taxon>Bacteria</taxon>
        <taxon>Bacillati</taxon>
        <taxon>Actinomycetota</taxon>
        <taxon>Actinomycetes</taxon>
        <taxon>Micrococcales</taxon>
        <taxon>Microbacteriaceae</taxon>
        <taxon>Microbacterium</taxon>
    </lineage>
</organism>
<comment type="caution">
    <text evidence="2">The sequence shown here is derived from an EMBL/GenBank/DDBJ whole genome shotgun (WGS) entry which is preliminary data.</text>
</comment>
<name>A0A4R5YHX3_9MICO</name>
<feature type="transmembrane region" description="Helical" evidence="1">
    <location>
        <begin position="99"/>
        <end position="121"/>
    </location>
</feature>
<feature type="transmembrane region" description="Helical" evidence="1">
    <location>
        <begin position="406"/>
        <end position="425"/>
    </location>
</feature>
<dbReference type="RefSeq" id="WP_133399955.1">
    <property type="nucleotide sequence ID" value="NZ_SMZX01000002.1"/>
</dbReference>
<feature type="transmembrane region" description="Helical" evidence="1">
    <location>
        <begin position="431"/>
        <end position="448"/>
    </location>
</feature>
<gene>
    <name evidence="2" type="ORF">E2R54_12460</name>
</gene>
<evidence type="ECO:0000256" key="1">
    <source>
        <dbReference type="SAM" id="Phobius"/>
    </source>
</evidence>
<evidence type="ECO:0000313" key="3">
    <source>
        <dbReference type="Proteomes" id="UP000295633"/>
    </source>
</evidence>
<keyword evidence="1" id="KW-0812">Transmembrane</keyword>
<keyword evidence="1" id="KW-0472">Membrane</keyword>
<feature type="transmembrane region" description="Helical" evidence="1">
    <location>
        <begin position="347"/>
        <end position="367"/>
    </location>
</feature>
<feature type="transmembrane region" description="Helical" evidence="1">
    <location>
        <begin position="197"/>
        <end position="216"/>
    </location>
</feature>
<dbReference type="AlphaFoldDB" id="A0A4R5YHX3"/>
<sequence length="462" mass="46423">MSGLDERRFRRLLAWYPRSWRRAHGDVLIAMMLDEAERTGRAGPTGAETRSAIVHGLGAHLGATAAIVAASLAILATAAGQIGILFITGGGQAFHEPMLFAMTGVAPAATGIALVALLRAVALLRDGAALIAIVSLALAGVCSGLAGIGWSQGFDAADAGLPQTGLAGMTVPLAGAGVLLTTIAFALLIAPALRRVGLGRPAGLLAIVVAIIAAPVTGAFVFFSPGTTAVVAIVVLVVAALPRTRGVRRDVPGAVAPAAPVPVPAAPHSSVGGAALSRVLAGIALSGGAVGMAWAFAGAAWSSTARGDDTVAMREGIVILAVSMIPALVALGVVLRRSRRRPGRDVWIPVVAAATGFLIIATEYLVTYGNGDITIGWVGAAAAIGVALAWWIVARMPLSTGYGSATGIRVGVGLAIALAYTLVLGLALTPMLAFATPVLALVVLVLPWRRSSAPSLVVGQVA</sequence>
<proteinExistence type="predicted"/>
<dbReference type="EMBL" id="SMZX01000002">
    <property type="protein sequence ID" value="TDL43979.1"/>
    <property type="molecule type" value="Genomic_DNA"/>
</dbReference>
<feature type="transmembrane region" description="Helical" evidence="1">
    <location>
        <begin position="317"/>
        <end position="335"/>
    </location>
</feature>
<accession>A0A4R5YHX3</accession>
<feature type="transmembrane region" description="Helical" evidence="1">
    <location>
        <begin position="128"/>
        <end position="150"/>
    </location>
</feature>